<evidence type="ECO:0000313" key="2">
    <source>
        <dbReference type="EMBL" id="QSS59285.1"/>
    </source>
</evidence>
<name>A0A8A1M136_AJECA</name>
<accession>A0A8A1M136</accession>
<feature type="region of interest" description="Disordered" evidence="1">
    <location>
        <begin position="55"/>
        <end position="93"/>
    </location>
</feature>
<organism evidence="2 3">
    <name type="scientific">Ajellomyces capsulatus</name>
    <name type="common">Darling's disease fungus</name>
    <name type="synonym">Histoplasma capsulatum</name>
    <dbReference type="NCBI Taxonomy" id="5037"/>
    <lineage>
        <taxon>Eukaryota</taxon>
        <taxon>Fungi</taxon>
        <taxon>Dikarya</taxon>
        <taxon>Ascomycota</taxon>
        <taxon>Pezizomycotina</taxon>
        <taxon>Eurotiomycetes</taxon>
        <taxon>Eurotiomycetidae</taxon>
        <taxon>Onygenales</taxon>
        <taxon>Ajellomycetaceae</taxon>
        <taxon>Histoplasma</taxon>
    </lineage>
</organism>
<dbReference type="VEuPathDB" id="FungiDB:I7I51_08718"/>
<dbReference type="EMBL" id="CP069109">
    <property type="protein sequence ID" value="QSS59285.1"/>
    <property type="molecule type" value="Genomic_DNA"/>
</dbReference>
<dbReference type="Proteomes" id="UP000663671">
    <property type="component" value="Chromosome 2"/>
</dbReference>
<evidence type="ECO:0000256" key="1">
    <source>
        <dbReference type="SAM" id="MobiDB-lite"/>
    </source>
</evidence>
<gene>
    <name evidence="2" type="ORF">I7I51_08718</name>
</gene>
<sequence length="133" mass="15001">MDYIVFDMFRQAHRHTFGTGKPWRLIQAAAYRPIPPVPYCPVRCGQEYLGLLPRQGSSAQAHTQHQHQHTAPSNLKTKDRTQPVRGPKNFLSETNDVRLAEGQPQEMLLVQPIPANPPPSVYDVPPRFLAVPS</sequence>
<proteinExistence type="predicted"/>
<dbReference type="AlphaFoldDB" id="A0A8A1M136"/>
<protein>
    <submittedName>
        <fullName evidence="2">Uncharacterized protein</fullName>
    </submittedName>
</protein>
<evidence type="ECO:0000313" key="3">
    <source>
        <dbReference type="Proteomes" id="UP000663671"/>
    </source>
</evidence>
<reference evidence="2" key="1">
    <citation type="submission" date="2021-01" db="EMBL/GenBank/DDBJ databases">
        <title>Chromosome-level genome assembly of a human fungal pathogen reveals clustering of transcriptionally co-regulated genes.</title>
        <authorList>
            <person name="Voorhies M."/>
            <person name="Cohen S."/>
            <person name="Shea T.P."/>
            <person name="Petrus S."/>
            <person name="Munoz J.F."/>
            <person name="Poplawski S."/>
            <person name="Goldman W.E."/>
            <person name="Michael T."/>
            <person name="Cuomo C.A."/>
            <person name="Sil A."/>
            <person name="Beyhan S."/>
        </authorList>
    </citation>
    <scope>NUCLEOTIDE SEQUENCE</scope>
    <source>
        <strain evidence="2">WU24</strain>
    </source>
</reference>